<dbReference type="PANTHER" id="PTHR11228:SF7">
    <property type="entry name" value="PQQA PEPTIDE CYCLASE"/>
    <property type="match status" value="1"/>
</dbReference>
<name>A0A450W403_9GAMM</name>
<protein>
    <submittedName>
        <fullName evidence="7">Radical SAM superfamily protein</fullName>
    </submittedName>
</protein>
<evidence type="ECO:0000256" key="3">
    <source>
        <dbReference type="ARBA" id="ARBA00022723"/>
    </source>
</evidence>
<keyword evidence="4" id="KW-0408">Iron</keyword>
<dbReference type="SUPFAM" id="SSF102114">
    <property type="entry name" value="Radical SAM enzymes"/>
    <property type="match status" value="1"/>
</dbReference>
<dbReference type="InterPro" id="IPR013785">
    <property type="entry name" value="Aldolase_TIM"/>
</dbReference>
<dbReference type="CDD" id="cd01335">
    <property type="entry name" value="Radical_SAM"/>
    <property type="match status" value="1"/>
</dbReference>
<dbReference type="InterPro" id="IPR058240">
    <property type="entry name" value="rSAM_sf"/>
</dbReference>
<dbReference type="GO" id="GO:0003824">
    <property type="term" value="F:catalytic activity"/>
    <property type="evidence" value="ECO:0007669"/>
    <property type="project" value="InterPro"/>
</dbReference>
<evidence type="ECO:0000256" key="2">
    <source>
        <dbReference type="ARBA" id="ARBA00022691"/>
    </source>
</evidence>
<feature type="domain" description="Radical SAM core" evidence="6">
    <location>
        <begin position="122"/>
        <end position="351"/>
    </location>
</feature>
<keyword evidence="2" id="KW-0949">S-adenosyl-L-methionine</keyword>
<comment type="cofactor">
    <cofactor evidence="1">
        <name>[4Fe-4S] cluster</name>
        <dbReference type="ChEBI" id="CHEBI:49883"/>
    </cofactor>
</comment>
<reference evidence="7" key="1">
    <citation type="submission" date="2019-02" db="EMBL/GenBank/DDBJ databases">
        <authorList>
            <person name="Gruber-Vodicka R. H."/>
            <person name="Seah K. B. B."/>
        </authorList>
    </citation>
    <scope>NUCLEOTIDE SEQUENCE</scope>
    <source>
        <strain evidence="7">BECK_S313</strain>
    </source>
</reference>
<proteinExistence type="predicted"/>
<dbReference type="GO" id="GO:0046872">
    <property type="term" value="F:metal ion binding"/>
    <property type="evidence" value="ECO:0007669"/>
    <property type="project" value="UniProtKB-KW"/>
</dbReference>
<evidence type="ECO:0000313" key="7">
    <source>
        <dbReference type="EMBL" id="VFK11763.1"/>
    </source>
</evidence>
<dbReference type="InterPro" id="IPR050377">
    <property type="entry name" value="Radical_SAM_PqqE_MftC-like"/>
</dbReference>
<organism evidence="7">
    <name type="scientific">Candidatus Kentrum sp. LPFa</name>
    <dbReference type="NCBI Taxonomy" id="2126335"/>
    <lineage>
        <taxon>Bacteria</taxon>
        <taxon>Pseudomonadati</taxon>
        <taxon>Pseudomonadota</taxon>
        <taxon>Gammaproteobacteria</taxon>
        <taxon>Candidatus Kentrum</taxon>
    </lineage>
</organism>
<evidence type="ECO:0000256" key="5">
    <source>
        <dbReference type="ARBA" id="ARBA00023014"/>
    </source>
</evidence>
<evidence type="ECO:0000259" key="6">
    <source>
        <dbReference type="PROSITE" id="PS51918"/>
    </source>
</evidence>
<dbReference type="EMBL" id="CAADFK010000024">
    <property type="protein sequence ID" value="VFK11763.1"/>
    <property type="molecule type" value="Genomic_DNA"/>
</dbReference>
<evidence type="ECO:0000256" key="4">
    <source>
        <dbReference type="ARBA" id="ARBA00023004"/>
    </source>
</evidence>
<accession>A0A450W403</accession>
<evidence type="ECO:0000256" key="1">
    <source>
        <dbReference type="ARBA" id="ARBA00001966"/>
    </source>
</evidence>
<dbReference type="CDD" id="cd21109">
    <property type="entry name" value="SPASM"/>
    <property type="match status" value="1"/>
</dbReference>
<dbReference type="PROSITE" id="PS51918">
    <property type="entry name" value="RADICAL_SAM"/>
    <property type="match status" value="1"/>
</dbReference>
<dbReference type="Gene3D" id="3.20.20.70">
    <property type="entry name" value="Aldolase class I"/>
    <property type="match status" value="1"/>
</dbReference>
<dbReference type="Pfam" id="PF04055">
    <property type="entry name" value="Radical_SAM"/>
    <property type="match status" value="1"/>
</dbReference>
<keyword evidence="3" id="KW-0479">Metal-binding</keyword>
<dbReference type="InterPro" id="IPR007197">
    <property type="entry name" value="rSAM"/>
</dbReference>
<dbReference type="AlphaFoldDB" id="A0A450W403"/>
<dbReference type="GO" id="GO:0051536">
    <property type="term" value="F:iron-sulfur cluster binding"/>
    <property type="evidence" value="ECO:0007669"/>
    <property type="project" value="UniProtKB-KW"/>
</dbReference>
<dbReference type="PANTHER" id="PTHR11228">
    <property type="entry name" value="RADICAL SAM DOMAIN PROTEIN"/>
    <property type="match status" value="1"/>
</dbReference>
<sequence>MGNYREDSFASVWSNKKYRRLRRSLLTGVDLTPYCDVCEYCFDGPAWMMQLHMGLHALGSGERSEAIVDLVRRRIDRYDEYTREAPRRGLSIYPRPGDLPPSSRKVAKAGSSIIPEALVSCVSLPIHMDFNTINRCNASCVMYPPALRFNDHGIRWAPYYRLTLDEYKKITDGIRIESAHFVGAYAEPLLNKELFVLIEYTHKQDAFTAITTNATLLSRKFSERLIDADLDQISISLHGATKEVAEAVMRGSDFHKVIGNIRTLQKIKRERDSLKPEIFINFVGQRINARDLPPFIDLAHELGIKYVNFIHLIDGDKVVDKSRNLIHYPDLLVESVAAAEERASATGVVLDVSSGYRDMINAYQCDSSKG</sequence>
<keyword evidence="5" id="KW-0411">Iron-sulfur</keyword>
<gene>
    <name evidence="7" type="ORF">BECKLPF1236B_GA0070989_102419</name>
</gene>